<evidence type="ECO:0000256" key="3">
    <source>
        <dbReference type="ARBA" id="ARBA00023002"/>
    </source>
</evidence>
<name>A0A1D7W430_BREAU</name>
<evidence type="ECO:0000256" key="5">
    <source>
        <dbReference type="PIRSR" id="PIRSR601519-1"/>
    </source>
</evidence>
<dbReference type="GO" id="GO:0008198">
    <property type="term" value="F:ferrous iron binding"/>
    <property type="evidence" value="ECO:0007669"/>
    <property type="project" value="TreeGrafter"/>
</dbReference>
<dbReference type="InterPro" id="IPR001519">
    <property type="entry name" value="Ferritin"/>
</dbReference>
<evidence type="ECO:0000259" key="7">
    <source>
        <dbReference type="PROSITE" id="PS50905"/>
    </source>
</evidence>
<dbReference type="PROSITE" id="PS50905">
    <property type="entry name" value="FERRITIN_LIKE"/>
    <property type="match status" value="1"/>
</dbReference>
<feature type="binding site" evidence="5">
    <location>
        <position position="71"/>
    </location>
    <ligand>
        <name>Fe cation</name>
        <dbReference type="ChEBI" id="CHEBI:24875"/>
        <label>1</label>
    </ligand>
</feature>
<dbReference type="PANTHER" id="PTHR11431">
    <property type="entry name" value="FERRITIN"/>
    <property type="match status" value="1"/>
</dbReference>
<reference evidence="9" key="1">
    <citation type="submission" date="2016-09" db="EMBL/GenBank/DDBJ databases">
        <title>Complete Genome Sequence of Brevibacterium linens SMQ-1335.</title>
        <authorList>
            <person name="de Melo A.G."/>
            <person name="Labrie S.J."/>
            <person name="Dumaresq J."/>
            <person name="Roberts R.J."/>
            <person name="Tremblay D.M."/>
            <person name="Moineau S."/>
        </authorList>
    </citation>
    <scope>NUCLEOTIDE SEQUENCE [LARGE SCALE GENOMIC DNA]</scope>
    <source>
        <strain evidence="9">SMQ-1335</strain>
    </source>
</reference>
<gene>
    <name evidence="8" type="ORF">BLSMQ_2000</name>
</gene>
<dbReference type="PANTHER" id="PTHR11431:SF127">
    <property type="entry name" value="BACTERIAL NON-HEME FERRITIN"/>
    <property type="match status" value="1"/>
</dbReference>
<dbReference type="Pfam" id="PF00210">
    <property type="entry name" value="Ferritin"/>
    <property type="match status" value="1"/>
</dbReference>
<feature type="binding site" evidence="5">
    <location>
        <position position="35"/>
    </location>
    <ligand>
        <name>Fe cation</name>
        <dbReference type="ChEBI" id="CHEBI:24875"/>
        <label>1</label>
    </ligand>
</feature>
<dbReference type="Proteomes" id="UP000094793">
    <property type="component" value="Chromosome"/>
</dbReference>
<sequence length="188" mass="21131">MEHEDGTNPSRIAKEKHMQLSPAMQKVLGEQVTLELEASMVYLQLSIQLDDHDLPGMTRWMRAQSEEEQVHAAKFIQHCQDRGFAPQIGDIAAPKVSGSQPIDYFKAALAHEEKVSESIRNLYRTAQSETDLDVLPLLHWFIDEQVEEESTISEIIGRLELVGDSGSGLLRIDSELGSRHPDIKADNE</sequence>
<dbReference type="GO" id="GO:0004322">
    <property type="term" value="F:ferroxidase activity"/>
    <property type="evidence" value="ECO:0007669"/>
    <property type="project" value="TreeGrafter"/>
</dbReference>
<dbReference type="GO" id="GO:0005829">
    <property type="term" value="C:cytosol"/>
    <property type="evidence" value="ECO:0007669"/>
    <property type="project" value="TreeGrafter"/>
</dbReference>
<keyword evidence="1 6" id="KW-0409">Iron storage</keyword>
<feature type="domain" description="Ferritin-like diiron" evidence="7">
    <location>
        <begin position="18"/>
        <end position="163"/>
    </location>
</feature>
<evidence type="ECO:0000313" key="8">
    <source>
        <dbReference type="EMBL" id="AOP53710.1"/>
    </source>
</evidence>
<evidence type="ECO:0000256" key="4">
    <source>
        <dbReference type="ARBA" id="ARBA00023004"/>
    </source>
</evidence>
<dbReference type="InterPro" id="IPR008331">
    <property type="entry name" value="Ferritin_DPS_dom"/>
</dbReference>
<dbReference type="InterPro" id="IPR009078">
    <property type="entry name" value="Ferritin-like_SF"/>
</dbReference>
<evidence type="ECO:0000313" key="9">
    <source>
        <dbReference type="Proteomes" id="UP000094793"/>
    </source>
</evidence>
<dbReference type="AlphaFoldDB" id="A0A1D7W430"/>
<dbReference type="SUPFAM" id="SSF47240">
    <property type="entry name" value="Ferritin-like"/>
    <property type="match status" value="1"/>
</dbReference>
<dbReference type="Gene3D" id="1.20.1260.10">
    <property type="match status" value="1"/>
</dbReference>
<dbReference type="KEGG" id="blin:BLSMQ_2000"/>
<keyword evidence="4 5" id="KW-0408">Iron</keyword>
<dbReference type="GO" id="GO:0008199">
    <property type="term" value="F:ferric iron binding"/>
    <property type="evidence" value="ECO:0007669"/>
    <property type="project" value="InterPro"/>
</dbReference>
<protein>
    <recommendedName>
        <fullName evidence="6">Ferritin</fullName>
    </recommendedName>
</protein>
<dbReference type="InterPro" id="IPR009040">
    <property type="entry name" value="Ferritin-like_diiron"/>
</dbReference>
<evidence type="ECO:0000256" key="2">
    <source>
        <dbReference type="ARBA" id="ARBA00022723"/>
    </source>
</evidence>
<evidence type="ECO:0000256" key="6">
    <source>
        <dbReference type="RuleBase" id="RU361145"/>
    </source>
</evidence>
<dbReference type="InterPro" id="IPR041719">
    <property type="entry name" value="Ferritin_prok"/>
</dbReference>
<keyword evidence="2 5" id="KW-0479">Metal-binding</keyword>
<organism evidence="8 9">
    <name type="scientific">Brevibacterium aurantiacum</name>
    <dbReference type="NCBI Taxonomy" id="273384"/>
    <lineage>
        <taxon>Bacteria</taxon>
        <taxon>Bacillati</taxon>
        <taxon>Actinomycetota</taxon>
        <taxon>Actinomycetes</taxon>
        <taxon>Micrococcales</taxon>
        <taxon>Brevibacteriaceae</taxon>
        <taxon>Brevibacterium</taxon>
    </lineage>
</organism>
<evidence type="ECO:0000256" key="1">
    <source>
        <dbReference type="ARBA" id="ARBA00022434"/>
    </source>
</evidence>
<dbReference type="InterPro" id="IPR012347">
    <property type="entry name" value="Ferritin-like"/>
</dbReference>
<accession>A0A1D7W430</accession>
<dbReference type="GO" id="GO:0006879">
    <property type="term" value="P:intracellular iron ion homeostasis"/>
    <property type="evidence" value="ECO:0007669"/>
    <property type="project" value="UniProtKB-KW"/>
</dbReference>
<dbReference type="CDD" id="cd01055">
    <property type="entry name" value="Nonheme_Ferritin"/>
    <property type="match status" value="1"/>
</dbReference>
<keyword evidence="3" id="KW-0560">Oxidoreductase</keyword>
<proteinExistence type="predicted"/>
<dbReference type="eggNOG" id="COG1528">
    <property type="taxonomic scope" value="Bacteria"/>
</dbReference>
<feature type="binding site" evidence="5">
    <location>
        <position position="145"/>
    </location>
    <ligand>
        <name>Fe cation</name>
        <dbReference type="ChEBI" id="CHEBI:24875"/>
        <label>1</label>
    </ligand>
</feature>
<dbReference type="GO" id="GO:0006826">
    <property type="term" value="P:iron ion transport"/>
    <property type="evidence" value="ECO:0007669"/>
    <property type="project" value="InterPro"/>
</dbReference>
<dbReference type="PATRIC" id="fig|1703.10.peg.2059"/>
<dbReference type="EMBL" id="CP017150">
    <property type="protein sequence ID" value="AOP53710.1"/>
    <property type="molecule type" value="Genomic_DNA"/>
</dbReference>
<feature type="binding site" evidence="5">
    <location>
        <position position="68"/>
    </location>
    <ligand>
        <name>Fe cation</name>
        <dbReference type="ChEBI" id="CHEBI:24875"/>
        <label>1</label>
    </ligand>
</feature>
<feature type="binding site" evidence="5">
    <location>
        <position position="112"/>
    </location>
    <ligand>
        <name>Fe cation</name>
        <dbReference type="ChEBI" id="CHEBI:24875"/>
        <label>1</label>
    </ligand>
</feature>